<name>A0A1B7LV52_9MICC</name>
<evidence type="ECO:0000313" key="6">
    <source>
        <dbReference type="Proteomes" id="UP000078292"/>
    </source>
</evidence>
<keyword evidence="2" id="KW-0597">Phosphoprotein</keyword>
<keyword evidence="1 5" id="KW-0238">DNA-binding</keyword>
<organism evidence="5 6">
    <name type="scientific">Enteractinococcus helveticum</name>
    <dbReference type="NCBI Taxonomy" id="1837282"/>
    <lineage>
        <taxon>Bacteria</taxon>
        <taxon>Bacillati</taxon>
        <taxon>Actinomycetota</taxon>
        <taxon>Actinomycetes</taxon>
        <taxon>Micrococcales</taxon>
        <taxon>Micrococcaceae</taxon>
    </lineage>
</organism>
<evidence type="ECO:0000313" key="5">
    <source>
        <dbReference type="EMBL" id="OAV51904.1"/>
    </source>
</evidence>
<dbReference type="InterPro" id="IPR000792">
    <property type="entry name" value="Tscrpt_reg_LuxR_C"/>
</dbReference>
<evidence type="ECO:0000256" key="2">
    <source>
        <dbReference type="PROSITE-ProRule" id="PRU00169"/>
    </source>
</evidence>
<dbReference type="Gene3D" id="1.10.10.10">
    <property type="entry name" value="Winged helix-like DNA-binding domain superfamily/Winged helix DNA-binding domain"/>
    <property type="match status" value="1"/>
</dbReference>
<dbReference type="InterPro" id="IPR011006">
    <property type="entry name" value="CheY-like_superfamily"/>
</dbReference>
<feature type="modified residue" description="4-aspartylphosphate" evidence="2">
    <location>
        <position position="54"/>
    </location>
</feature>
<keyword evidence="6" id="KW-1185">Reference proteome</keyword>
<dbReference type="OrthoDB" id="9808843at2"/>
<dbReference type="Proteomes" id="UP000078292">
    <property type="component" value="Unassembled WGS sequence"/>
</dbReference>
<evidence type="ECO:0000259" key="3">
    <source>
        <dbReference type="PROSITE" id="PS50043"/>
    </source>
</evidence>
<dbReference type="Pfam" id="PF00196">
    <property type="entry name" value="GerE"/>
    <property type="match status" value="1"/>
</dbReference>
<dbReference type="RefSeq" id="WP_043055608.1">
    <property type="nucleotide sequence ID" value="NZ_LXEY01000113.1"/>
</dbReference>
<feature type="domain" description="HTH luxR-type" evidence="3">
    <location>
        <begin position="133"/>
        <end position="198"/>
    </location>
</feature>
<dbReference type="PROSITE" id="PS50043">
    <property type="entry name" value="HTH_LUXR_2"/>
    <property type="match status" value="1"/>
</dbReference>
<dbReference type="AlphaFoldDB" id="A0A1B7LV52"/>
<comment type="caution">
    <text evidence="5">The sequence shown here is derived from an EMBL/GenBank/DDBJ whole genome shotgun (WGS) entry which is preliminary data.</text>
</comment>
<evidence type="ECO:0000256" key="1">
    <source>
        <dbReference type="ARBA" id="ARBA00023125"/>
    </source>
</evidence>
<dbReference type="PROSITE" id="PS50110">
    <property type="entry name" value="RESPONSE_REGULATORY"/>
    <property type="match status" value="1"/>
</dbReference>
<feature type="domain" description="Response regulatory" evidence="4">
    <location>
        <begin position="3"/>
        <end position="118"/>
    </location>
</feature>
<dbReference type="STRING" id="1837282.A6F49_01545"/>
<dbReference type="GO" id="GO:0000160">
    <property type="term" value="P:phosphorelay signal transduction system"/>
    <property type="evidence" value="ECO:0007669"/>
    <property type="project" value="InterPro"/>
</dbReference>
<reference evidence="5 6" key="1">
    <citation type="submission" date="2016-04" db="EMBL/GenBank/DDBJ databases">
        <title>First whole genome shotgun sequence of the bacterium Enteractinococcus sp. strain UASWS1574.</title>
        <authorList>
            <person name="Crovadore J."/>
            <person name="Chablais R."/>
            <person name="Lefort F."/>
        </authorList>
    </citation>
    <scope>NUCLEOTIDE SEQUENCE [LARGE SCALE GENOMIC DNA]</scope>
    <source>
        <strain evidence="5 6">UASWS1574</strain>
    </source>
</reference>
<dbReference type="PANTHER" id="PTHR43214:SF42">
    <property type="entry name" value="TRANSCRIPTIONAL REGULATORY PROTEIN DESR"/>
    <property type="match status" value="1"/>
</dbReference>
<dbReference type="PANTHER" id="PTHR43214">
    <property type="entry name" value="TWO-COMPONENT RESPONSE REGULATOR"/>
    <property type="match status" value="1"/>
</dbReference>
<dbReference type="InterPro" id="IPR039420">
    <property type="entry name" value="WalR-like"/>
</dbReference>
<dbReference type="InterPro" id="IPR036388">
    <property type="entry name" value="WH-like_DNA-bd_sf"/>
</dbReference>
<dbReference type="CDD" id="cd06170">
    <property type="entry name" value="LuxR_C_like"/>
    <property type="match status" value="1"/>
</dbReference>
<dbReference type="Pfam" id="PF00072">
    <property type="entry name" value="Response_reg"/>
    <property type="match status" value="1"/>
</dbReference>
<dbReference type="GO" id="GO:0003677">
    <property type="term" value="F:DNA binding"/>
    <property type="evidence" value="ECO:0007669"/>
    <property type="project" value="UniProtKB-KW"/>
</dbReference>
<dbReference type="EMBL" id="LXEY01000113">
    <property type="protein sequence ID" value="OAV51904.1"/>
    <property type="molecule type" value="Genomic_DNA"/>
</dbReference>
<sequence length="200" mass="21822">MIRVLIADDETMIRTAMETLLGMEEDIEILPGVADGQAAVEAAQQLQPDVCVLDLEMPELDGVEAAREINRTVATKVIICTRHARPGVLRRALAEKVAGFVPKSTPVERLAGVIREVMAGRRYIDPDIAATALTAEQCPLTDRELDVLRAGRDAPTIAQIAERLNLAQGTVRNYVSTAMQKLGVSTRTEAAQHAWEQGWI</sequence>
<dbReference type="GO" id="GO:0006355">
    <property type="term" value="P:regulation of DNA-templated transcription"/>
    <property type="evidence" value="ECO:0007669"/>
    <property type="project" value="InterPro"/>
</dbReference>
<dbReference type="SUPFAM" id="SSF52172">
    <property type="entry name" value="CheY-like"/>
    <property type="match status" value="1"/>
</dbReference>
<dbReference type="Gene3D" id="3.40.50.2300">
    <property type="match status" value="1"/>
</dbReference>
<accession>A0A1B7LV52</accession>
<dbReference type="SUPFAM" id="SSF46894">
    <property type="entry name" value="C-terminal effector domain of the bipartite response regulators"/>
    <property type="match status" value="1"/>
</dbReference>
<dbReference type="SMART" id="SM00421">
    <property type="entry name" value="HTH_LUXR"/>
    <property type="match status" value="1"/>
</dbReference>
<gene>
    <name evidence="5" type="ORF">A6F49_01545</name>
</gene>
<proteinExistence type="predicted"/>
<dbReference type="InterPro" id="IPR016032">
    <property type="entry name" value="Sig_transdc_resp-reg_C-effctor"/>
</dbReference>
<protein>
    <submittedName>
        <fullName evidence="5">DNA-binding response regulator</fullName>
    </submittedName>
</protein>
<evidence type="ECO:0000259" key="4">
    <source>
        <dbReference type="PROSITE" id="PS50110"/>
    </source>
</evidence>
<dbReference type="SMART" id="SM00448">
    <property type="entry name" value="REC"/>
    <property type="match status" value="1"/>
</dbReference>
<dbReference type="InterPro" id="IPR001789">
    <property type="entry name" value="Sig_transdc_resp-reg_receiver"/>
</dbReference>
<dbReference type="PRINTS" id="PR00038">
    <property type="entry name" value="HTHLUXR"/>
</dbReference>